<protein>
    <submittedName>
        <fullName evidence="8">AEC family transporter</fullName>
    </submittedName>
</protein>
<organism evidence="8 9">
    <name type="scientific">Pyrococcus kukulkanii</name>
    <dbReference type="NCBI Taxonomy" id="1609559"/>
    <lineage>
        <taxon>Archaea</taxon>
        <taxon>Methanobacteriati</taxon>
        <taxon>Methanobacteriota</taxon>
        <taxon>Thermococci</taxon>
        <taxon>Thermococcales</taxon>
        <taxon>Thermococcaceae</taxon>
        <taxon>Pyrococcus</taxon>
    </lineage>
</organism>
<dbReference type="PANTHER" id="PTHR36838">
    <property type="entry name" value="AUXIN EFFLUX CARRIER FAMILY PROTEIN"/>
    <property type="match status" value="1"/>
</dbReference>
<evidence type="ECO:0000256" key="3">
    <source>
        <dbReference type="ARBA" id="ARBA00022475"/>
    </source>
</evidence>
<dbReference type="Proteomes" id="UP001571980">
    <property type="component" value="Unassembled WGS sequence"/>
</dbReference>
<feature type="transmembrane region" description="Helical" evidence="7">
    <location>
        <begin position="270"/>
        <end position="290"/>
    </location>
</feature>
<evidence type="ECO:0000256" key="5">
    <source>
        <dbReference type="ARBA" id="ARBA00022989"/>
    </source>
</evidence>
<feature type="transmembrane region" description="Helical" evidence="7">
    <location>
        <begin position="218"/>
        <end position="236"/>
    </location>
</feature>
<keyword evidence="4 7" id="KW-0812">Transmembrane</keyword>
<keyword evidence="3" id="KW-1003">Cell membrane</keyword>
<dbReference type="InterPro" id="IPR004776">
    <property type="entry name" value="Mem_transp_PIN-like"/>
</dbReference>
<dbReference type="Pfam" id="PF03547">
    <property type="entry name" value="Mem_trans"/>
    <property type="match status" value="2"/>
</dbReference>
<comment type="subcellular location">
    <subcellularLocation>
        <location evidence="1">Membrane</location>
        <topology evidence="1">Multi-pass membrane protein</topology>
    </subcellularLocation>
</comment>
<keyword evidence="6 7" id="KW-0472">Membrane</keyword>
<name>A0ABV4T294_9EURY</name>
<keyword evidence="2" id="KW-0813">Transport</keyword>
<feature type="transmembrane region" description="Helical" evidence="7">
    <location>
        <begin position="59"/>
        <end position="78"/>
    </location>
</feature>
<comment type="caution">
    <text evidence="8">The sequence shown here is derived from an EMBL/GenBank/DDBJ whole genome shotgun (WGS) entry which is preliminary data.</text>
</comment>
<proteinExistence type="predicted"/>
<feature type="transmembrane region" description="Helical" evidence="7">
    <location>
        <begin position="25"/>
        <end position="47"/>
    </location>
</feature>
<sequence length="292" mass="32887">MNILEMLSLILLGYMLKRIIKSERFFYILRRLVNEVLFALFVFGNVASKDLSYLLKIKIVFLYVFLVIGISLSASFLYSKLFVKDRKWKGALMVLSSYPNTAALGFPIASLFLDDITPAILYSTTNSLIILPIVTFVAAHYSTGGASIRKSFKKALRFPPTVANLLALTLVIAGIRLPGWFINPIKTIGWTNIPLLLVYFGSRISLGKFSVRKLIEVATFRSLIPFVFVYATLHGYPREIFYAILVESSMPPAIAANAILAQYDLKAEEAISVTFVWTLIVIAFFSILAWRW</sequence>
<dbReference type="RefSeq" id="WP_372823353.1">
    <property type="nucleotide sequence ID" value="NZ_CP122538.1"/>
</dbReference>
<evidence type="ECO:0000256" key="6">
    <source>
        <dbReference type="ARBA" id="ARBA00023136"/>
    </source>
</evidence>
<evidence type="ECO:0000313" key="9">
    <source>
        <dbReference type="Proteomes" id="UP001571980"/>
    </source>
</evidence>
<keyword evidence="5 7" id="KW-1133">Transmembrane helix</keyword>
<accession>A0ABV4T294</accession>
<feature type="transmembrane region" description="Helical" evidence="7">
    <location>
        <begin position="90"/>
        <end position="113"/>
    </location>
</feature>
<gene>
    <name evidence="8" type="ORF">P8X34_03565</name>
</gene>
<evidence type="ECO:0000256" key="1">
    <source>
        <dbReference type="ARBA" id="ARBA00004141"/>
    </source>
</evidence>
<feature type="transmembrane region" description="Helical" evidence="7">
    <location>
        <begin position="162"/>
        <end position="182"/>
    </location>
</feature>
<evidence type="ECO:0000313" key="8">
    <source>
        <dbReference type="EMBL" id="MFA4803826.1"/>
    </source>
</evidence>
<dbReference type="EMBL" id="JARRIG010000002">
    <property type="protein sequence ID" value="MFA4803826.1"/>
    <property type="molecule type" value="Genomic_DNA"/>
</dbReference>
<feature type="transmembrane region" description="Helical" evidence="7">
    <location>
        <begin position="188"/>
        <end position="206"/>
    </location>
</feature>
<keyword evidence="9" id="KW-1185">Reference proteome</keyword>
<evidence type="ECO:0000256" key="7">
    <source>
        <dbReference type="SAM" id="Phobius"/>
    </source>
</evidence>
<reference evidence="8 9" key="1">
    <citation type="submission" date="2023-03" db="EMBL/GenBank/DDBJ databases">
        <title>Speciation in Pyrococcus: adaptation to high temperature as a mechanism.</title>
        <authorList>
            <person name="Gu J."/>
        </authorList>
    </citation>
    <scope>NUCLEOTIDE SEQUENCE [LARGE SCALE GENOMIC DNA]</scope>
    <source>
        <strain evidence="8 9">LMOA34</strain>
    </source>
</reference>
<evidence type="ECO:0000256" key="2">
    <source>
        <dbReference type="ARBA" id="ARBA00022448"/>
    </source>
</evidence>
<feature type="transmembrane region" description="Helical" evidence="7">
    <location>
        <begin position="119"/>
        <end position="141"/>
    </location>
</feature>
<dbReference type="PANTHER" id="PTHR36838:SF3">
    <property type="entry name" value="TRANSPORTER AUXIN EFFLUX CARRIER EC FAMILY"/>
    <property type="match status" value="1"/>
</dbReference>
<evidence type="ECO:0000256" key="4">
    <source>
        <dbReference type="ARBA" id="ARBA00022692"/>
    </source>
</evidence>